<keyword evidence="3" id="KW-1185">Reference proteome</keyword>
<reference evidence="2 3" key="1">
    <citation type="submission" date="2018-08" db="EMBL/GenBank/DDBJ databases">
        <title>A genome reference for cultivated species of the human gut microbiota.</title>
        <authorList>
            <person name="Zou Y."/>
            <person name="Xue W."/>
            <person name="Luo G."/>
        </authorList>
    </citation>
    <scope>NUCLEOTIDE SEQUENCE [LARGE SCALE GENOMIC DNA]</scope>
    <source>
        <strain evidence="2 3">AM07-24</strain>
    </source>
</reference>
<evidence type="ECO:0000313" key="3">
    <source>
        <dbReference type="Proteomes" id="UP000284841"/>
    </source>
</evidence>
<dbReference type="EMBL" id="QRMS01000003">
    <property type="protein sequence ID" value="RHJ87506.1"/>
    <property type="molecule type" value="Genomic_DNA"/>
</dbReference>
<protein>
    <submittedName>
        <fullName evidence="2">DUF1638 domain-containing protein</fullName>
    </submittedName>
</protein>
<dbReference type="Pfam" id="PF07796">
    <property type="entry name" value="DUF1638"/>
    <property type="match status" value="1"/>
</dbReference>
<dbReference type="AlphaFoldDB" id="A0A415E1I6"/>
<evidence type="ECO:0000313" key="2">
    <source>
        <dbReference type="EMBL" id="RHJ87506.1"/>
    </source>
</evidence>
<feature type="domain" description="DUF1638" evidence="1">
    <location>
        <begin position="33"/>
        <end position="196"/>
    </location>
</feature>
<dbReference type="Proteomes" id="UP000284841">
    <property type="component" value="Unassembled WGS sequence"/>
</dbReference>
<name>A0A415E1I6_9FIRM</name>
<accession>A0A415E1I6</accession>
<organism evidence="2 3">
    <name type="scientific">Emergencia timonensis</name>
    <dbReference type="NCBI Taxonomy" id="1776384"/>
    <lineage>
        <taxon>Bacteria</taxon>
        <taxon>Bacillati</taxon>
        <taxon>Bacillota</taxon>
        <taxon>Clostridia</taxon>
        <taxon>Peptostreptococcales</taxon>
        <taxon>Anaerovoracaceae</taxon>
        <taxon>Emergencia</taxon>
    </lineage>
</organism>
<dbReference type="InterPro" id="IPR012437">
    <property type="entry name" value="DUF1638"/>
</dbReference>
<comment type="caution">
    <text evidence="2">The sequence shown here is derived from an EMBL/GenBank/DDBJ whole genome shotgun (WGS) entry which is preliminary data.</text>
</comment>
<sequence length="221" mass="25199">MHMAGIIMTCSSLRRHVDAAQKKENTAYEVYELDSRLHAEPKEMRAAVFEAMENLPEQVDTVLLSMGLCGGSVSERPLPVRVVMPKVDDCITLLMHTDNNWYPNLKRSGHMYLTDTVDSDLSIINIRNRLVERYGEKKGLMVFDIWFESYKSVDIIDTGVYDCYSGDYVTRAKANADLIQCPICYVEGSNLLLEKLVSGRWDHQFLIGEAGDTFREEDFVL</sequence>
<gene>
    <name evidence="2" type="ORF">DW099_12485</name>
</gene>
<proteinExistence type="predicted"/>
<dbReference type="STRING" id="1776384.GCA_900086585_01068"/>
<dbReference type="OrthoDB" id="9787351at2"/>
<evidence type="ECO:0000259" key="1">
    <source>
        <dbReference type="Pfam" id="PF07796"/>
    </source>
</evidence>